<accession>A0ABW9T3G7</accession>
<keyword evidence="1" id="KW-1133">Transmembrane helix</keyword>
<evidence type="ECO:0000313" key="2">
    <source>
        <dbReference type="EMBL" id="MUG67825.1"/>
    </source>
</evidence>
<evidence type="ECO:0008006" key="4">
    <source>
        <dbReference type="Google" id="ProtNLM"/>
    </source>
</evidence>
<dbReference type="Proteomes" id="UP000435177">
    <property type="component" value="Unassembled WGS sequence"/>
</dbReference>
<proteinExistence type="predicted"/>
<keyword evidence="3" id="KW-1185">Reference proteome</keyword>
<protein>
    <recommendedName>
        <fullName evidence="4">Chemotaxis methyl-accepting receptor HlyB-like 4HB MCP domain-containing protein</fullName>
    </recommendedName>
</protein>
<evidence type="ECO:0000256" key="1">
    <source>
        <dbReference type="SAM" id="Phobius"/>
    </source>
</evidence>
<comment type="caution">
    <text evidence="2">The sequence shown here is derived from an EMBL/GenBank/DDBJ whole genome shotgun (WGS) entry which is preliminary data.</text>
</comment>
<evidence type="ECO:0000313" key="3">
    <source>
        <dbReference type="Proteomes" id="UP000435177"/>
    </source>
</evidence>
<keyword evidence="1" id="KW-0472">Membrane</keyword>
<reference evidence="2 3" key="1">
    <citation type="submission" date="2019-11" db="EMBL/GenBank/DDBJ databases">
        <title>Draft genome sequences of five Paenibacillus species of dairy origin.</title>
        <authorList>
            <person name="Olajide A.M."/>
            <person name="Chen S."/>
            <person name="Lapointe G."/>
        </authorList>
    </citation>
    <scope>NUCLEOTIDE SEQUENCE [LARGE SCALE GENOMIC DNA]</scope>
    <source>
        <strain evidence="2 3">3CS1</strain>
    </source>
</reference>
<feature type="transmembrane region" description="Helical" evidence="1">
    <location>
        <begin position="12"/>
        <end position="32"/>
    </location>
</feature>
<dbReference type="EMBL" id="WOAA01000018">
    <property type="protein sequence ID" value="MUG67825.1"/>
    <property type="molecule type" value="Genomic_DNA"/>
</dbReference>
<keyword evidence="1" id="KW-0812">Transmembrane</keyword>
<sequence>MNRYVNKSKIKGLFVTALIICLMIAAITQYQAKAKYKSYISSDIMQNLQSLNTILYENNNIYEAILGTGALSSDQAYLLAYNNETISRIILENATRAVKLDYKEEDFAYSLSSLNAQKIALFFSEINETIVDKELKGIIRQFSILNHEWLETKELGIQNLGLDNSNWIKAIAGLEERTKEYLQKHNIENIEELWITRTEIK</sequence>
<name>A0ABW9T3G7_9BACL</name>
<dbReference type="RefSeq" id="WP_095399200.1">
    <property type="nucleotide sequence ID" value="NZ_WOAA01000018.1"/>
</dbReference>
<organism evidence="2 3">
    <name type="scientific">Paenibacillus campinasensis</name>
    <dbReference type="NCBI Taxonomy" id="66347"/>
    <lineage>
        <taxon>Bacteria</taxon>
        <taxon>Bacillati</taxon>
        <taxon>Bacillota</taxon>
        <taxon>Bacilli</taxon>
        <taxon>Bacillales</taxon>
        <taxon>Paenibacillaceae</taxon>
        <taxon>Paenibacillus</taxon>
    </lineage>
</organism>
<gene>
    <name evidence="2" type="ORF">GNP94_17705</name>
</gene>